<accession>A0A3S5BKZ2</accession>
<comment type="caution">
    <text evidence="2">The sequence shown here is derived from an EMBL/GenBank/DDBJ whole genome shotgun (WGS) entry which is preliminary data.</text>
</comment>
<proteinExistence type="predicted"/>
<reference evidence="2" key="1">
    <citation type="submission" date="2018-11" db="EMBL/GenBank/DDBJ databases">
        <authorList>
            <consortium name="Pathogen Informatics"/>
        </authorList>
    </citation>
    <scope>NUCLEOTIDE SEQUENCE</scope>
</reference>
<evidence type="ECO:0000313" key="3">
    <source>
        <dbReference type="Proteomes" id="UP000784294"/>
    </source>
</evidence>
<evidence type="ECO:0000313" key="2">
    <source>
        <dbReference type="EMBL" id="VEL28260.1"/>
    </source>
</evidence>
<dbReference type="AlphaFoldDB" id="A0A3S5BKZ2"/>
<protein>
    <submittedName>
        <fullName evidence="2">Uncharacterized protein</fullName>
    </submittedName>
</protein>
<keyword evidence="3" id="KW-1185">Reference proteome</keyword>
<name>A0A3S5BKZ2_9PLAT</name>
<evidence type="ECO:0000256" key="1">
    <source>
        <dbReference type="SAM" id="MobiDB-lite"/>
    </source>
</evidence>
<organism evidence="2 3">
    <name type="scientific">Protopolystoma xenopodis</name>
    <dbReference type="NCBI Taxonomy" id="117903"/>
    <lineage>
        <taxon>Eukaryota</taxon>
        <taxon>Metazoa</taxon>
        <taxon>Spiralia</taxon>
        <taxon>Lophotrochozoa</taxon>
        <taxon>Platyhelminthes</taxon>
        <taxon>Monogenea</taxon>
        <taxon>Polyopisthocotylea</taxon>
        <taxon>Polystomatidea</taxon>
        <taxon>Polystomatidae</taxon>
        <taxon>Protopolystoma</taxon>
    </lineage>
</organism>
<sequence>MGLPLTVTTAPIHGSAASTGGNILETDSTAAGEIALAPGTRLVLYTDYKKLVLYTKKMLVLKNLMK</sequence>
<feature type="region of interest" description="Disordered" evidence="1">
    <location>
        <begin position="1"/>
        <end position="21"/>
    </location>
</feature>
<dbReference type="EMBL" id="CAAALY010093655">
    <property type="protein sequence ID" value="VEL28260.1"/>
    <property type="molecule type" value="Genomic_DNA"/>
</dbReference>
<gene>
    <name evidence="2" type="ORF">PXEA_LOCUS21700</name>
</gene>
<dbReference type="Proteomes" id="UP000784294">
    <property type="component" value="Unassembled WGS sequence"/>
</dbReference>